<comment type="similarity">
    <text evidence="1">Belongs to the actin family.</text>
</comment>
<dbReference type="InterPro" id="IPR043129">
    <property type="entry name" value="ATPase_NBD"/>
</dbReference>
<dbReference type="STRING" id="5762.D2VYS2"/>
<dbReference type="PRINTS" id="PR00190">
    <property type="entry name" value="ACTIN"/>
</dbReference>
<name>D2VYS2_NAEGR</name>
<accession>D2VYS2</accession>
<organism evidence="3">
    <name type="scientific">Naegleria gruberi</name>
    <name type="common">Amoeba</name>
    <dbReference type="NCBI Taxonomy" id="5762"/>
    <lineage>
        <taxon>Eukaryota</taxon>
        <taxon>Discoba</taxon>
        <taxon>Heterolobosea</taxon>
        <taxon>Tetramitia</taxon>
        <taxon>Eutetramitia</taxon>
        <taxon>Vahlkampfiidae</taxon>
        <taxon>Naegleria</taxon>
    </lineage>
</organism>
<dbReference type="EMBL" id="GG738912">
    <property type="protein sequence ID" value="EFC38005.1"/>
    <property type="molecule type" value="Genomic_DNA"/>
</dbReference>
<dbReference type="AlphaFoldDB" id="D2VYS2"/>
<reference evidence="2 3" key="1">
    <citation type="journal article" date="2010" name="Cell">
        <title>The genome of Naegleria gruberi illuminates early eukaryotic versatility.</title>
        <authorList>
            <person name="Fritz-Laylin L.K."/>
            <person name="Prochnik S.E."/>
            <person name="Ginger M.L."/>
            <person name="Dacks J.B."/>
            <person name="Carpenter M.L."/>
            <person name="Field M.C."/>
            <person name="Kuo A."/>
            <person name="Paredez A."/>
            <person name="Chapman J."/>
            <person name="Pham J."/>
            <person name="Shu S."/>
            <person name="Neupane R."/>
            <person name="Cipriano M."/>
            <person name="Mancuso J."/>
            <person name="Tu H."/>
            <person name="Salamov A."/>
            <person name="Lindquist E."/>
            <person name="Shapiro H."/>
            <person name="Lucas S."/>
            <person name="Grigoriev I.V."/>
            <person name="Cande W.Z."/>
            <person name="Fulton C."/>
            <person name="Rokhsar D.S."/>
            <person name="Dawson S.C."/>
        </authorList>
    </citation>
    <scope>NUCLEOTIDE SEQUENCE [LARGE SCALE GENOMIC DNA]</scope>
    <source>
        <strain evidence="2 3">NEG-M</strain>
    </source>
</reference>
<dbReference type="RefSeq" id="XP_002670749.1">
    <property type="nucleotide sequence ID" value="XM_002670703.1"/>
</dbReference>
<evidence type="ECO:0000313" key="2">
    <source>
        <dbReference type="EMBL" id="EFC38005.1"/>
    </source>
</evidence>
<keyword evidence="3" id="KW-1185">Reference proteome</keyword>
<dbReference type="InterPro" id="IPR004000">
    <property type="entry name" value="Actin"/>
</dbReference>
<dbReference type="PANTHER" id="PTHR11937">
    <property type="entry name" value="ACTIN"/>
    <property type="match status" value="1"/>
</dbReference>
<dbReference type="InParanoid" id="D2VYS2"/>
<evidence type="ECO:0000256" key="1">
    <source>
        <dbReference type="RuleBase" id="RU000487"/>
    </source>
</evidence>
<dbReference type="Gene3D" id="3.30.420.40">
    <property type="match status" value="2"/>
</dbReference>
<protein>
    <submittedName>
        <fullName evidence="2">Predicted protein</fullName>
    </submittedName>
</protein>
<dbReference type="GeneID" id="8857894"/>
<dbReference type="Pfam" id="PF00022">
    <property type="entry name" value="Actin"/>
    <property type="match status" value="2"/>
</dbReference>
<evidence type="ECO:0000313" key="3">
    <source>
        <dbReference type="Proteomes" id="UP000006671"/>
    </source>
</evidence>
<dbReference type="Proteomes" id="UP000006671">
    <property type="component" value="Unassembled WGS sequence"/>
</dbReference>
<proteinExistence type="inferred from homology"/>
<dbReference type="VEuPathDB" id="AmoebaDB:NAEGRDRAFT_74221"/>
<dbReference type="KEGG" id="ngr:NAEGRDRAFT_74221"/>
<dbReference type="Gene3D" id="3.90.640.10">
    <property type="entry name" value="Actin, Chain A, domain 4"/>
    <property type="match status" value="1"/>
</dbReference>
<gene>
    <name evidence="2" type="ORF">NAEGRDRAFT_74221</name>
</gene>
<dbReference type="SUPFAM" id="SSF53067">
    <property type="entry name" value="Actin-like ATPase domain"/>
    <property type="match status" value="2"/>
</dbReference>
<dbReference type="eggNOG" id="KOG0676">
    <property type="taxonomic scope" value="Eukaryota"/>
</dbReference>
<sequence length="357" mass="40176">MQRPVIVFEMGSLNTRVGMAGDETPEHIFQTLVGRLNNGKEIVGEKVDELYGKEEMELTKPVKEGMIDNWQDAELIFHHGMSKQLGEKSDWSDYSILLFDHPFTEHSDRMKSSEIILESLGLSGLNFIQNCVASSFAHGETKATVLTSGDELTYVLSIHEGRLIPHTTEKYSKAGRDLTQVMLEGMEFSDSSNYDEYTRMKFARMAKETLAHLARSGKSVSTTRFQLPELTNFELPDGNTVRVFASTRLACTESLFQDEEFSSFVYYRIPLSDGSKDERSGTLILNGGNTLLEGFDKRLDAEVTRAFHRIGNVSVLPSIENSAWVGGSILASFTQFSLISKREYEEMGKQVLEKKIF</sequence>
<dbReference type="SMART" id="SM00268">
    <property type="entry name" value="ACTIN"/>
    <property type="match status" value="1"/>
</dbReference>